<feature type="coiled-coil region" evidence="7">
    <location>
        <begin position="1109"/>
        <end position="1235"/>
    </location>
</feature>
<name>A0A0V1HN90_9BILA</name>
<dbReference type="OrthoDB" id="6510177at2759"/>
<feature type="transmembrane region" description="Helical" evidence="9">
    <location>
        <begin position="525"/>
        <end position="542"/>
    </location>
</feature>
<keyword evidence="5 9" id="KW-0472">Membrane</keyword>
<evidence type="ECO:0000256" key="6">
    <source>
        <dbReference type="ARBA" id="ARBA00023180"/>
    </source>
</evidence>
<evidence type="ECO:0000256" key="5">
    <source>
        <dbReference type="ARBA" id="ARBA00023136"/>
    </source>
</evidence>
<comment type="similarity">
    <text evidence="2">Belongs to the patched family.</text>
</comment>
<protein>
    <submittedName>
        <fullName evidence="11">Patched domain-containing protein 3</fullName>
    </submittedName>
</protein>
<evidence type="ECO:0000256" key="3">
    <source>
        <dbReference type="ARBA" id="ARBA00022692"/>
    </source>
</evidence>
<gene>
    <name evidence="11" type="primary">Ptchd3</name>
    <name evidence="11" type="ORF">T11_5515</name>
</gene>
<dbReference type="InterPro" id="IPR051697">
    <property type="entry name" value="Patched_domain-protein"/>
</dbReference>
<dbReference type="PANTHER" id="PTHR10796">
    <property type="entry name" value="PATCHED-RELATED"/>
    <property type="match status" value="1"/>
</dbReference>
<dbReference type="InterPro" id="IPR003392">
    <property type="entry name" value="PTHD_SSD"/>
</dbReference>
<organism evidence="11 12">
    <name type="scientific">Trichinella zimbabwensis</name>
    <dbReference type="NCBI Taxonomy" id="268475"/>
    <lineage>
        <taxon>Eukaryota</taxon>
        <taxon>Metazoa</taxon>
        <taxon>Ecdysozoa</taxon>
        <taxon>Nematoda</taxon>
        <taxon>Enoplea</taxon>
        <taxon>Dorylaimia</taxon>
        <taxon>Trichinellida</taxon>
        <taxon>Trichinellidae</taxon>
        <taxon>Trichinella</taxon>
    </lineage>
</organism>
<feature type="compositionally biased region" description="Polar residues" evidence="8">
    <location>
        <begin position="991"/>
        <end position="1004"/>
    </location>
</feature>
<dbReference type="PANTHER" id="PTHR10796:SF105">
    <property type="entry name" value="SSD DOMAIN-CONTAINING PROTEIN"/>
    <property type="match status" value="1"/>
</dbReference>
<feature type="transmembrane region" description="Helical" evidence="9">
    <location>
        <begin position="64"/>
        <end position="84"/>
    </location>
</feature>
<dbReference type="SUPFAM" id="SSF82866">
    <property type="entry name" value="Multidrug efflux transporter AcrB transmembrane domain"/>
    <property type="match status" value="2"/>
</dbReference>
<evidence type="ECO:0000256" key="7">
    <source>
        <dbReference type="SAM" id="Coils"/>
    </source>
</evidence>
<feature type="coiled-coil region" evidence="7">
    <location>
        <begin position="1315"/>
        <end position="1398"/>
    </location>
</feature>
<proteinExistence type="inferred from homology"/>
<feature type="transmembrane region" description="Helical" evidence="9">
    <location>
        <begin position="404"/>
        <end position="424"/>
    </location>
</feature>
<keyword evidence="6" id="KW-0325">Glycoprotein</keyword>
<feature type="coiled-coil region" evidence="7">
    <location>
        <begin position="1014"/>
        <end position="1083"/>
    </location>
</feature>
<sequence length="1428" mass="162858">MDSHGIENCCLYMLPSLLLMGNFPPEKKEDHEQAEKNTQTGEKCLDYLERLFQRHGELVGRHPAVFLIAPLLVAGLLSVGVVNVQMADDMRELYTPPGSVSLDEYRQHSQFLSDGNYSTSGVFYIGIARRDGGNLLQLDYANFIDQLNQFVLNNLTFDFEGKRLSFDRDVCSKSVSCTKSNEVFRLVIDAYFNPRLSGNADVKLTYPVAWIFGNRMFLGGLFGGVRTDPARGGRISSVSMVHLIYQYPTFERQKLVESFEQAVRDHLATLTSQSPWNDNLEFHTYSSSTLKDEVSRTTLYALPYFPISVLLLTALLVSVLCTGDSTTSKPLEGLAGLVNSLLAIAAAFGLVAAVGVPYNSTVTVVPFITLALAVDDTFILLAAWHQTDRRLEPARRLGLCLKDAGPAITVTVSTDVFSFLIGMFSSTPAVSSFCIYTVAAILFDYIFQLTFFCAVAAYGGRREANSRHCLFYWKTVEKRSNEIPTTTTTTPTTTTTNPPARVNPVQRILSKFYAQFWQWSASRPLVLLVYTVYLVVSLYGASTIRVNLTPDNLLVTNSPLRRYIWLAERYIYPQGFSADVYILNAPDMRNRTQLRRVQQFVDELEHSRFAVGHDSTSFWLEPFQRYMQHLGADDDEFYDYLHDFVHLSSNERWTRHLRFDQRPGRQHLLTQFSLTTGFKITDWVSRSDMVVQWRQLCDRYSDLKPVVYDEYNFIADQVVSLKTTTLQEVGVAFCCMGLVCALFIRQRDVLFWVLWSLFSMDLGVIGLLALWNLDMDPTLVVSVLMSIGLTVDFTIHMAYHYHRHQERCWLKRMLTLFDLAGWPLIEGGLCTLLAMLSLVFVSSHVASVFLRTVLLVVVLGLFHSLIVLPALFTLTHWPEKVAGSVSSVVSRDLSSFFFSATFSVCILHRNHNRETISTDMRCTSGTSARCNDQDDGSDAVVRKRSIHQLTLCNENSRSKKHNNITKHIIRHDRTTSGQKRQQQQQQKRQSPRLSSTVQSKNVTRVQPDVETHYIQTLEQEVDFLELENSLLKSELEKDVAGCDVKKEKTRKCQVNVKSGEANVEALLDENEQLKKQLAHVTELGQAYKRNLSEEVVELRKKLDDTVPDISCREAELAQLRIEVEEGKQKLAQATRMVAFFKAQCKSDGQNGDMMLCRKHGDKQAQVEKLANELKLLECRMSELNERYQQSQDEKLAMKKQLRQAELQAKKDRLIAEKVIEENENLIQENSQLQVTVSKMLLQTDTNFPIVGDEKCQSELVQMKENERLLRAELISRENALHDAHVEQRRLCCQIEDLESTQRTLKQSQGKLYDQIESLQSASRVLSDENKQLRQEILALETSIETHLANIQQQSEEIKTLRNRLSAYEQQKKIISAKLRNAQQEHREKFLQLNQLATEFRHISQSLYNDTSPARYLAECEDNNCKKGE</sequence>
<evidence type="ECO:0000256" key="2">
    <source>
        <dbReference type="ARBA" id="ARBA00005585"/>
    </source>
</evidence>
<dbReference type="Gene3D" id="1.20.1640.10">
    <property type="entry name" value="Multidrug efflux transporter AcrB transmembrane domain"/>
    <property type="match status" value="2"/>
</dbReference>
<feature type="compositionally biased region" description="Low complexity" evidence="8">
    <location>
        <begin position="978"/>
        <end position="988"/>
    </location>
</feature>
<evidence type="ECO:0000256" key="9">
    <source>
        <dbReference type="SAM" id="Phobius"/>
    </source>
</evidence>
<keyword evidence="4 9" id="KW-1133">Transmembrane helix</keyword>
<evidence type="ECO:0000256" key="8">
    <source>
        <dbReference type="SAM" id="MobiDB-lite"/>
    </source>
</evidence>
<feature type="transmembrane region" description="Helical" evidence="9">
    <location>
        <begin position="751"/>
        <end position="773"/>
    </location>
</feature>
<feature type="transmembrane region" description="Helical" evidence="9">
    <location>
        <begin position="301"/>
        <end position="322"/>
    </location>
</feature>
<evidence type="ECO:0000313" key="12">
    <source>
        <dbReference type="Proteomes" id="UP000055024"/>
    </source>
</evidence>
<feature type="transmembrane region" description="Helical" evidence="9">
    <location>
        <begin position="819"/>
        <end position="842"/>
    </location>
</feature>
<feature type="region of interest" description="Disordered" evidence="8">
    <location>
        <begin position="960"/>
        <end position="1004"/>
    </location>
</feature>
<feature type="transmembrane region" description="Helical" evidence="9">
    <location>
        <begin position="364"/>
        <end position="384"/>
    </location>
</feature>
<reference evidence="11 12" key="1">
    <citation type="submission" date="2015-01" db="EMBL/GenBank/DDBJ databases">
        <title>Evolution of Trichinella species and genotypes.</title>
        <authorList>
            <person name="Korhonen P.K."/>
            <person name="Edoardo P."/>
            <person name="Giuseppe L.R."/>
            <person name="Gasser R.B."/>
        </authorList>
    </citation>
    <scope>NUCLEOTIDE SEQUENCE [LARGE SCALE GENOMIC DNA]</scope>
    <source>
        <strain evidence="11">ISS1029</strain>
    </source>
</reference>
<feature type="domain" description="SSD" evidence="10">
    <location>
        <begin position="301"/>
        <end position="458"/>
    </location>
</feature>
<evidence type="ECO:0000313" key="11">
    <source>
        <dbReference type="EMBL" id="KRZ11743.1"/>
    </source>
</evidence>
<feature type="compositionally biased region" description="Basic residues" evidence="8">
    <location>
        <begin position="960"/>
        <end position="970"/>
    </location>
</feature>
<feature type="transmembrane region" description="Helical" evidence="9">
    <location>
        <begin position="430"/>
        <end position="458"/>
    </location>
</feature>
<keyword evidence="3 9" id="KW-0812">Transmembrane</keyword>
<keyword evidence="7" id="KW-0175">Coiled coil</keyword>
<dbReference type="EMBL" id="JYDP01000047">
    <property type="protein sequence ID" value="KRZ11743.1"/>
    <property type="molecule type" value="Genomic_DNA"/>
</dbReference>
<dbReference type="GO" id="GO:0018996">
    <property type="term" value="P:molting cycle, collagen and cuticulin-based cuticle"/>
    <property type="evidence" value="ECO:0007669"/>
    <property type="project" value="TreeGrafter"/>
</dbReference>
<dbReference type="SUPFAM" id="SSF58018">
    <property type="entry name" value="Coiled-coil dimerization domain from cortexillin I"/>
    <property type="match status" value="1"/>
</dbReference>
<accession>A0A0V1HN90</accession>
<dbReference type="GO" id="GO:0005886">
    <property type="term" value="C:plasma membrane"/>
    <property type="evidence" value="ECO:0007669"/>
    <property type="project" value="TreeGrafter"/>
</dbReference>
<keyword evidence="12" id="KW-1185">Reference proteome</keyword>
<dbReference type="InterPro" id="IPR000731">
    <property type="entry name" value="SSD"/>
</dbReference>
<feature type="transmembrane region" description="Helical" evidence="9">
    <location>
        <begin position="779"/>
        <end position="799"/>
    </location>
</feature>
<feature type="transmembrane region" description="Helical" evidence="9">
    <location>
        <begin position="848"/>
        <end position="872"/>
    </location>
</feature>
<comment type="subcellular location">
    <subcellularLocation>
        <location evidence="1">Membrane</location>
        <topology evidence="1">Multi-pass membrane protein</topology>
    </subcellularLocation>
</comment>
<dbReference type="GO" id="GO:0030659">
    <property type="term" value="C:cytoplasmic vesicle membrane"/>
    <property type="evidence" value="ECO:0007669"/>
    <property type="project" value="TreeGrafter"/>
</dbReference>
<evidence type="ECO:0000259" key="10">
    <source>
        <dbReference type="PROSITE" id="PS50156"/>
    </source>
</evidence>
<comment type="caution">
    <text evidence="11">The sequence shown here is derived from an EMBL/GenBank/DDBJ whole genome shotgun (WGS) entry which is preliminary data.</text>
</comment>
<dbReference type="GO" id="GO:0006897">
    <property type="term" value="P:endocytosis"/>
    <property type="evidence" value="ECO:0007669"/>
    <property type="project" value="TreeGrafter"/>
</dbReference>
<evidence type="ECO:0000256" key="4">
    <source>
        <dbReference type="ARBA" id="ARBA00022989"/>
    </source>
</evidence>
<feature type="transmembrane region" description="Helical" evidence="9">
    <location>
        <begin position="334"/>
        <end position="358"/>
    </location>
</feature>
<evidence type="ECO:0000256" key="1">
    <source>
        <dbReference type="ARBA" id="ARBA00004141"/>
    </source>
</evidence>
<dbReference type="PROSITE" id="PS50156">
    <property type="entry name" value="SSD"/>
    <property type="match status" value="1"/>
</dbReference>
<dbReference type="Pfam" id="PF02460">
    <property type="entry name" value="Patched"/>
    <property type="match status" value="1"/>
</dbReference>
<dbReference type="Proteomes" id="UP000055024">
    <property type="component" value="Unassembled WGS sequence"/>
</dbReference>